<sequence length="197" mass="21509">MGAPRADYAKNQDKPPSRHVHVSTNSTRLLDAPGLPEGLLPFGLSPPPPNGFLLTVRCPEPSGQEVHLPSKKKHCQTGPGQAPPLHLGCWAPYMGLDLSVKLSEINNRRNRTPPPPPPPPRENNCGYLTGLSTRRFLVPQTETNIETILQPDEQTPSISRPVHWYRAHGFALDHMSLLLMRAVGSTPLGYLSVSGVS</sequence>
<dbReference type="AlphaFoldDB" id="A0A1B7YUU7"/>
<comment type="caution">
    <text evidence="2">The sequence shown here is derived from an EMBL/GenBank/DDBJ whole genome shotgun (WGS) entry which is preliminary data.</text>
</comment>
<proteinExistence type="predicted"/>
<name>A0A1B7YUU7_COLHI</name>
<dbReference type="VEuPathDB" id="FungiDB:CH63R_01001"/>
<dbReference type="KEGG" id="chig:CH63R_01001"/>
<organism evidence="2 3">
    <name type="scientific">Colletotrichum higginsianum (strain IMI 349063)</name>
    <name type="common">Crucifer anthracnose fungus</name>
    <dbReference type="NCBI Taxonomy" id="759273"/>
    <lineage>
        <taxon>Eukaryota</taxon>
        <taxon>Fungi</taxon>
        <taxon>Dikarya</taxon>
        <taxon>Ascomycota</taxon>
        <taxon>Pezizomycotina</taxon>
        <taxon>Sordariomycetes</taxon>
        <taxon>Hypocreomycetidae</taxon>
        <taxon>Glomerellales</taxon>
        <taxon>Glomerellaceae</taxon>
        <taxon>Colletotrichum</taxon>
        <taxon>Colletotrichum destructivum species complex</taxon>
    </lineage>
</organism>
<dbReference type="GeneID" id="28860083"/>
<protein>
    <submittedName>
        <fullName evidence="2">Uncharacterized protein</fullName>
    </submittedName>
</protein>
<evidence type="ECO:0000313" key="3">
    <source>
        <dbReference type="Proteomes" id="UP000092177"/>
    </source>
</evidence>
<dbReference type="EMBL" id="LTAN01000001">
    <property type="protein sequence ID" value="OBR15821.1"/>
    <property type="molecule type" value="Genomic_DNA"/>
</dbReference>
<feature type="region of interest" description="Disordered" evidence="1">
    <location>
        <begin position="1"/>
        <end position="34"/>
    </location>
</feature>
<reference evidence="3" key="1">
    <citation type="journal article" date="2017" name="BMC Genomics">
        <title>Gapless genome assembly of Colletotrichum higginsianum reveals chromosome structure and association of transposable elements with secondary metabolite gene clusters.</title>
        <authorList>
            <person name="Dallery J.-F."/>
            <person name="Lapalu N."/>
            <person name="Zampounis A."/>
            <person name="Pigne S."/>
            <person name="Luyten I."/>
            <person name="Amselem J."/>
            <person name="Wittenberg A.H.J."/>
            <person name="Zhou S."/>
            <person name="de Queiroz M.V."/>
            <person name="Robin G.P."/>
            <person name="Auger A."/>
            <person name="Hainaut M."/>
            <person name="Henrissat B."/>
            <person name="Kim K.-T."/>
            <person name="Lee Y.-H."/>
            <person name="Lespinet O."/>
            <person name="Schwartz D.C."/>
            <person name="Thon M.R."/>
            <person name="O'Connell R.J."/>
        </authorList>
    </citation>
    <scope>NUCLEOTIDE SEQUENCE [LARGE SCALE GENOMIC DNA]</scope>
    <source>
        <strain evidence="3">IMI 349063</strain>
    </source>
</reference>
<evidence type="ECO:0000256" key="1">
    <source>
        <dbReference type="SAM" id="MobiDB-lite"/>
    </source>
</evidence>
<keyword evidence="3" id="KW-1185">Reference proteome</keyword>
<gene>
    <name evidence="2" type="ORF">CH63R_01001</name>
</gene>
<accession>A0A1B7YUU7</accession>
<dbReference type="RefSeq" id="XP_018164338.1">
    <property type="nucleotide sequence ID" value="XM_018295976.1"/>
</dbReference>
<feature type="compositionally biased region" description="Basic and acidic residues" evidence="1">
    <location>
        <begin position="7"/>
        <end position="16"/>
    </location>
</feature>
<dbReference type="Proteomes" id="UP000092177">
    <property type="component" value="Chromosome 1"/>
</dbReference>
<evidence type="ECO:0000313" key="2">
    <source>
        <dbReference type="EMBL" id="OBR15821.1"/>
    </source>
</evidence>